<dbReference type="PANTHER" id="PTHR43883">
    <property type="entry name" value="SLR0207 PROTEIN"/>
    <property type="match status" value="1"/>
</dbReference>
<dbReference type="Pfam" id="PF09414">
    <property type="entry name" value="RNA_ligase"/>
    <property type="match status" value="1"/>
</dbReference>
<name>A0ABX2ZZ92_9BACI</name>
<gene>
    <name evidence="2" type="ORF">BED47_01935</name>
</gene>
<evidence type="ECO:0000313" key="2">
    <source>
        <dbReference type="EMBL" id="ODG93955.1"/>
    </source>
</evidence>
<evidence type="ECO:0000259" key="1">
    <source>
        <dbReference type="Pfam" id="PF09414"/>
    </source>
</evidence>
<accession>A0ABX2ZZ92</accession>
<dbReference type="SUPFAM" id="SSF56091">
    <property type="entry name" value="DNA ligase/mRNA capping enzyme, catalytic domain"/>
    <property type="match status" value="1"/>
</dbReference>
<dbReference type="RefSeq" id="WP_069032132.1">
    <property type="nucleotide sequence ID" value="NZ_MDKC01000001.1"/>
</dbReference>
<keyword evidence="2" id="KW-0436">Ligase</keyword>
<reference evidence="2 3" key="1">
    <citation type="submission" date="2016-07" db="EMBL/GenBank/DDBJ databases">
        <authorList>
            <person name="Townsley L."/>
            <person name="Shank E.A."/>
        </authorList>
    </citation>
    <scope>NUCLEOTIDE SEQUENCE [LARGE SCALE GENOMIC DNA]</scope>
    <source>
        <strain evidence="2 3">CH01</strain>
    </source>
</reference>
<feature type="domain" description="RNA ligase" evidence="1">
    <location>
        <begin position="33"/>
        <end position="186"/>
    </location>
</feature>
<proteinExistence type="predicted"/>
<comment type="caution">
    <text evidence="2">The sequence shown here is derived from an EMBL/GenBank/DDBJ whole genome shotgun (WGS) entry which is preliminary data.</text>
</comment>
<protein>
    <submittedName>
        <fullName evidence="2">2'-5' RNA ligase</fullName>
    </submittedName>
</protein>
<dbReference type="Proteomes" id="UP000094580">
    <property type="component" value="Unassembled WGS sequence"/>
</dbReference>
<dbReference type="EMBL" id="MDKC01000001">
    <property type="protein sequence ID" value="ODG93955.1"/>
    <property type="molecule type" value="Genomic_DNA"/>
</dbReference>
<keyword evidence="3" id="KW-1185">Reference proteome</keyword>
<dbReference type="GO" id="GO:0016874">
    <property type="term" value="F:ligase activity"/>
    <property type="evidence" value="ECO:0007669"/>
    <property type="project" value="UniProtKB-KW"/>
</dbReference>
<organism evidence="2 3">
    <name type="scientific">Gottfriedia luciferensis</name>
    <dbReference type="NCBI Taxonomy" id="178774"/>
    <lineage>
        <taxon>Bacteria</taxon>
        <taxon>Bacillati</taxon>
        <taxon>Bacillota</taxon>
        <taxon>Bacilli</taxon>
        <taxon>Bacillales</taxon>
        <taxon>Bacillaceae</taxon>
        <taxon>Gottfriedia</taxon>
    </lineage>
</organism>
<dbReference type="InterPro" id="IPR021122">
    <property type="entry name" value="RNA_ligase_dom_REL/Rnl2"/>
</dbReference>
<evidence type="ECO:0000313" key="3">
    <source>
        <dbReference type="Proteomes" id="UP000094580"/>
    </source>
</evidence>
<dbReference type="PANTHER" id="PTHR43883:SF1">
    <property type="entry name" value="GLUCONOKINASE"/>
    <property type="match status" value="1"/>
</dbReference>
<sequence length="211" mass="24893">MKIKYPKTFHLPWSESKTSDDKTLHTIEHFIGKEVVVTEKIDGENCSIYRDAIHARSTDSLDHPSRHWVKMLQATIGYQIPEHWRVCGENVYAMHSILYEELDSYFYIFSIWDEQNKCLSWEETIIWSELLGLKTAPVLYKGVFNEEAIKACYTKKSNLGGEQEGYVIRLTDGFQYNDFKYSVAKFVRENHVQTDKHWMTKQIKANRLKQE</sequence>
<dbReference type="Gene3D" id="3.30.470.30">
    <property type="entry name" value="DNA ligase/mRNA capping enzyme"/>
    <property type="match status" value="1"/>
</dbReference>
<dbReference type="InterPro" id="IPR052732">
    <property type="entry name" value="Cell-binding_unc_protein"/>
</dbReference>